<dbReference type="GO" id="GO:0005576">
    <property type="term" value="C:extracellular region"/>
    <property type="evidence" value="ECO:0007669"/>
    <property type="project" value="InterPro"/>
</dbReference>
<dbReference type="EMBL" id="LSRX01000654">
    <property type="protein sequence ID" value="OLP91676.1"/>
    <property type="molecule type" value="Genomic_DNA"/>
</dbReference>
<dbReference type="PROSITE" id="PS51164">
    <property type="entry name" value="CBM1_2"/>
    <property type="match status" value="1"/>
</dbReference>
<evidence type="ECO:0000259" key="2">
    <source>
        <dbReference type="PROSITE" id="PS51164"/>
    </source>
</evidence>
<dbReference type="GO" id="GO:0030248">
    <property type="term" value="F:cellulose binding"/>
    <property type="evidence" value="ECO:0007669"/>
    <property type="project" value="InterPro"/>
</dbReference>
<evidence type="ECO:0000313" key="4">
    <source>
        <dbReference type="Proteomes" id="UP000186817"/>
    </source>
</evidence>
<organism evidence="3 4">
    <name type="scientific">Symbiodinium microadriaticum</name>
    <name type="common">Dinoflagellate</name>
    <name type="synonym">Zooxanthella microadriatica</name>
    <dbReference type="NCBI Taxonomy" id="2951"/>
    <lineage>
        <taxon>Eukaryota</taxon>
        <taxon>Sar</taxon>
        <taxon>Alveolata</taxon>
        <taxon>Dinophyceae</taxon>
        <taxon>Suessiales</taxon>
        <taxon>Symbiodiniaceae</taxon>
        <taxon>Symbiodinium</taxon>
    </lineage>
</organism>
<comment type="caution">
    <text evidence="3">The sequence shown here is derived from an EMBL/GenBank/DDBJ whole genome shotgun (WGS) entry which is preliminary data.</text>
</comment>
<evidence type="ECO:0000313" key="3">
    <source>
        <dbReference type="EMBL" id="OLP91676.1"/>
    </source>
</evidence>
<evidence type="ECO:0000256" key="1">
    <source>
        <dbReference type="ARBA" id="ARBA00022729"/>
    </source>
</evidence>
<reference evidence="3 4" key="1">
    <citation type="submission" date="2016-02" db="EMBL/GenBank/DDBJ databases">
        <title>Genome analysis of coral dinoflagellate symbionts highlights evolutionary adaptations to a symbiotic lifestyle.</title>
        <authorList>
            <person name="Aranda M."/>
            <person name="Li Y."/>
            <person name="Liew Y.J."/>
            <person name="Baumgarten S."/>
            <person name="Simakov O."/>
            <person name="Wilson M."/>
            <person name="Piel J."/>
            <person name="Ashoor H."/>
            <person name="Bougouffa S."/>
            <person name="Bajic V.B."/>
            <person name="Ryu T."/>
            <person name="Ravasi T."/>
            <person name="Bayer T."/>
            <person name="Micklem G."/>
            <person name="Kim H."/>
            <person name="Bhak J."/>
            <person name="Lajeunesse T.C."/>
            <person name="Voolstra C.R."/>
        </authorList>
    </citation>
    <scope>NUCLEOTIDE SEQUENCE [LARGE SCALE GENOMIC DNA]</scope>
    <source>
        <strain evidence="3 4">CCMP2467</strain>
    </source>
</reference>
<name>A0A1Q9D932_SYMMI</name>
<gene>
    <name evidence="3" type="ORF">AK812_SmicGene26593</name>
</gene>
<dbReference type="SMART" id="SM00236">
    <property type="entry name" value="fCBD"/>
    <property type="match status" value="1"/>
</dbReference>
<proteinExistence type="predicted"/>
<dbReference type="Pfam" id="PF00734">
    <property type="entry name" value="CBM_1"/>
    <property type="match status" value="1"/>
</dbReference>
<dbReference type="GO" id="GO:0005975">
    <property type="term" value="P:carbohydrate metabolic process"/>
    <property type="evidence" value="ECO:0007669"/>
    <property type="project" value="InterPro"/>
</dbReference>
<dbReference type="SUPFAM" id="SSF51445">
    <property type="entry name" value="(Trans)glycosidases"/>
    <property type="match status" value="1"/>
</dbReference>
<dbReference type="OrthoDB" id="406631at2759"/>
<protein>
    <recommendedName>
        <fullName evidence="2">CBM1 domain-containing protein</fullName>
    </recommendedName>
</protein>
<keyword evidence="4" id="KW-1185">Reference proteome</keyword>
<dbReference type="InterPro" id="IPR000254">
    <property type="entry name" value="CBD"/>
</dbReference>
<dbReference type="SUPFAM" id="SSF57180">
    <property type="entry name" value="Cellulose-binding domain"/>
    <property type="match status" value="1"/>
</dbReference>
<sequence length="1294" mass="141527">MFDVGRSCFTSPLLPEAGYKKMSGPRDAAVTGRWFVKAFGVQEKDYEAAPMLYSSVDGREGPSDVVLCGEESGESRSRIGFLPRCVDGRPCVLAVLGCLVGSLFWAAHGGDPLTWKRPGSRLSELVQVWAPAADGKKLEPEVRDDGMLGIPFIESMPEETLPEYGHVKKEEVELGISQLAVARVDCWNPCDRKAGWCHWCGRGRACCRRGADDPAECRGFGGSWRHECVRIPSPAGGQCGGDRWQGSRHCVPGYSCIRVSHRYSECRLAEAVGKNCAAPYGVCGGWYDNAPWENCCAAGHQCTQMNVGLGLKASKCVPLSLLHAGQSCLAHCHQAEGECAWCGAGNACCSRHSREGPLECKDVPFLSLENSQCVAPKYSPAVKHSGQDCLPHCKGAGTCDWCGAGNACCRQGSTGDPKECHGVQSFSRSNSHVCVRPVQKVSSDHSQQDCWEPCEKTPGYCSWCGQGMACCRKDAANDPYECHGVTAFSRHDRHVCVQPLSAMPDGLLSASSSVDHAGRDCWYECGGSGFCSWCGDGNACCRFGAHFDAEECSGATDFSSTEHHVCVGVPSIINKVQIADQRLVFNGRELGPGGKVRGAAGTGSHAREAWLAGVDAIRTWSLQQSLGALKAFKAEGHGLKVAAGIYLSTYKDKYEGDFCKMEHPWWQEQLREILSNVTLHRNDPGLLWWQAGNELELQTDWVGGSECIWRRLEWVVRHIKVVDPNHPVGTAIAGFHAVKVGRLNSLCPSLDFLGLNVYGGDALNVPKKLQSAGWTRPYAITEFGAAGAWMTPRSPWKAPMEPTSSQKAIGMRQIHQECLAQESCLGTFAFMWGWKFEHTPTWFSTFNEWRAAGFDEPASDVVQAMQEVWTGRAPRHPAPKITAVKVFGPQGPTPAPLGVTVQRGAILRLDVSAVDMPNNDDRAWENNDVVWVLTSDNPESPSEVASAVPGVLQVCQGSSPRDKLTALVPTEMLEEGRAYRLYAFVRDHVPQSRGQCLPPRDGSECDVAVRWILSEGTNLHADWYPGLSPASSYSEVQDFLNKRGKCPRPCPIQHGMTEAYMNLPFKICHDATFPEPCAWEMRQLKNRLMNSSHGFPGLSSASSFQEVQAFLHAQSPELCPAPCDACEDAAQDSACGRAIADQMQKIREPLTAPFSGVSMWAGYSELQSVLERYDKHSCPQPCALRVPKFVQATCPSGTRELFDYSSGVLQVKATGQKFYVGPFEVVSGGELHKRLHEALPEKRRFRHSPFTIGDVQACEADELGGLTFKNVVASLHPHKWKSTLHTVRLRVSTF</sequence>
<feature type="domain" description="CBM1" evidence="2">
    <location>
        <begin position="231"/>
        <end position="267"/>
    </location>
</feature>
<accession>A0A1Q9D932</accession>
<dbReference type="InterPro" id="IPR035971">
    <property type="entry name" value="CBD_sf"/>
</dbReference>
<dbReference type="Gene3D" id="3.20.20.80">
    <property type="entry name" value="Glycosidases"/>
    <property type="match status" value="1"/>
</dbReference>
<dbReference type="InterPro" id="IPR017853">
    <property type="entry name" value="GH"/>
</dbReference>
<dbReference type="Proteomes" id="UP000186817">
    <property type="component" value="Unassembled WGS sequence"/>
</dbReference>
<keyword evidence="1" id="KW-0732">Signal</keyword>